<accession>A0AA41UHS8</accession>
<dbReference type="RefSeq" id="WP_182398706.1">
    <property type="nucleotide sequence ID" value="NZ_JAKETQ010000002.1"/>
</dbReference>
<name>A0AA41UHS8_9HYPH</name>
<evidence type="ECO:0000256" key="1">
    <source>
        <dbReference type="ARBA" id="ARBA00007768"/>
    </source>
</evidence>
<dbReference type="PANTHER" id="PTHR12598">
    <property type="entry name" value="COPPER HOMEOSTASIS PROTEIN CUTC"/>
    <property type="match status" value="1"/>
</dbReference>
<evidence type="ECO:0000313" key="3">
    <source>
        <dbReference type="EMBL" id="MCI0128636.1"/>
    </source>
</evidence>
<keyword evidence="2" id="KW-0963">Cytoplasm</keyword>
<evidence type="ECO:0000256" key="2">
    <source>
        <dbReference type="HAMAP-Rule" id="MF_00795"/>
    </source>
</evidence>
<dbReference type="EMBL" id="JALAZD010000002">
    <property type="protein sequence ID" value="MCI0128636.1"/>
    <property type="molecule type" value="Genomic_DNA"/>
</dbReference>
<dbReference type="PANTHER" id="PTHR12598:SF0">
    <property type="entry name" value="COPPER HOMEOSTASIS PROTEIN CUTC HOMOLOG"/>
    <property type="match status" value="1"/>
</dbReference>
<dbReference type="InterPro" id="IPR036822">
    <property type="entry name" value="CutC-like_dom_sf"/>
</dbReference>
<dbReference type="Gene3D" id="3.20.20.380">
    <property type="entry name" value="Copper homeostasis (CutC) domain"/>
    <property type="match status" value="1"/>
</dbReference>
<dbReference type="GO" id="GO:0005507">
    <property type="term" value="F:copper ion binding"/>
    <property type="evidence" value="ECO:0007669"/>
    <property type="project" value="TreeGrafter"/>
</dbReference>
<sequence length="257" mass="27428">MTKPRLPRIEVCVEGIDGLLAAQKAGADRVELCASLLEGGLTPSIGVVREALKLSTIPFNVIVRPRGGDFLYSEQEFQSMLRDVEALRDLGVAGVVIGCLTADGRVDVERTRALVRAAKPLTVTFHRAFDMTVDYRQAVEDLVHAGVDRVLTSGQRRTALDGLDILKDTVSLANGRLVVMVCGGLNAGNIADVLDRTGAPEAHFSAGKTVPSGMAFLNPFVGMGGTSLEREYQLTLTDESAVRATIAAARVREVQPA</sequence>
<comment type="subcellular location">
    <subcellularLocation>
        <location evidence="2">Cytoplasm</location>
    </subcellularLocation>
</comment>
<keyword evidence="4" id="KW-1185">Reference proteome</keyword>
<comment type="caution">
    <text evidence="2">Once thought to be involved in copper homeostasis, experiments in E.coli have shown this is not the case.</text>
</comment>
<dbReference type="Proteomes" id="UP001156140">
    <property type="component" value="Unassembled WGS sequence"/>
</dbReference>
<reference evidence="3" key="1">
    <citation type="submission" date="2022-03" db="EMBL/GenBank/DDBJ databases">
        <title>The complete genome sequence of a Methyloterrigena soli.</title>
        <authorList>
            <person name="Zi Z."/>
        </authorList>
    </citation>
    <scope>NUCLEOTIDE SEQUENCE</scope>
    <source>
        <strain evidence="3">M48</strain>
    </source>
</reference>
<dbReference type="SUPFAM" id="SSF110395">
    <property type="entry name" value="CutC-like"/>
    <property type="match status" value="1"/>
</dbReference>
<comment type="similarity">
    <text evidence="1 2">Belongs to the CutC family.</text>
</comment>
<dbReference type="Pfam" id="PF03932">
    <property type="entry name" value="CutC"/>
    <property type="match status" value="1"/>
</dbReference>
<dbReference type="FunFam" id="3.20.20.380:FF:000001">
    <property type="entry name" value="Copper homeostasis protein CutC"/>
    <property type="match status" value="1"/>
</dbReference>
<protein>
    <recommendedName>
        <fullName evidence="2">PF03932 family protein CutC</fullName>
    </recommendedName>
</protein>
<dbReference type="InterPro" id="IPR005627">
    <property type="entry name" value="CutC-like"/>
</dbReference>
<organism evidence="3 4">
    <name type="scientific">Paradevosia shaoguanensis</name>
    <dbReference type="NCBI Taxonomy" id="1335043"/>
    <lineage>
        <taxon>Bacteria</taxon>
        <taxon>Pseudomonadati</taxon>
        <taxon>Pseudomonadota</taxon>
        <taxon>Alphaproteobacteria</taxon>
        <taxon>Hyphomicrobiales</taxon>
        <taxon>Devosiaceae</taxon>
        <taxon>Paradevosia</taxon>
    </lineage>
</organism>
<gene>
    <name evidence="2" type="primary">cutC</name>
    <name evidence="3" type="ORF">ML536_17530</name>
</gene>
<dbReference type="GO" id="GO:0005737">
    <property type="term" value="C:cytoplasm"/>
    <property type="evidence" value="ECO:0007669"/>
    <property type="project" value="UniProtKB-SubCell"/>
</dbReference>
<dbReference type="AlphaFoldDB" id="A0AA41UHS8"/>
<dbReference type="HAMAP" id="MF_00795">
    <property type="entry name" value="CutC"/>
    <property type="match status" value="1"/>
</dbReference>
<evidence type="ECO:0000313" key="4">
    <source>
        <dbReference type="Proteomes" id="UP001156140"/>
    </source>
</evidence>
<comment type="caution">
    <text evidence="3">The sequence shown here is derived from an EMBL/GenBank/DDBJ whole genome shotgun (WGS) entry which is preliminary data.</text>
</comment>
<proteinExistence type="inferred from homology"/>